<evidence type="ECO:0000256" key="6">
    <source>
        <dbReference type="PROSITE-ProRule" id="PRU00169"/>
    </source>
</evidence>
<feature type="domain" description="Histidine kinase" evidence="7">
    <location>
        <begin position="152"/>
        <end position="366"/>
    </location>
</feature>
<dbReference type="SMART" id="SM00387">
    <property type="entry name" value="HATPase_c"/>
    <property type="match status" value="1"/>
</dbReference>
<reference evidence="9 10" key="1">
    <citation type="submission" date="2020-02" db="EMBL/GenBank/DDBJ databases">
        <authorList>
            <person name="Zheng R.K."/>
            <person name="Sun C.M."/>
        </authorList>
    </citation>
    <scope>NUCLEOTIDE SEQUENCE [LARGE SCALE GENOMIC DNA]</scope>
    <source>
        <strain evidence="10">rifampicinis</strain>
    </source>
</reference>
<evidence type="ECO:0000256" key="4">
    <source>
        <dbReference type="ARBA" id="ARBA00022777"/>
    </source>
</evidence>
<dbReference type="InterPro" id="IPR005467">
    <property type="entry name" value="His_kinase_dom"/>
</dbReference>
<dbReference type="PANTHER" id="PTHR42878:SF15">
    <property type="entry name" value="BACTERIOPHYTOCHROME"/>
    <property type="match status" value="1"/>
</dbReference>
<dbReference type="GO" id="GO:0007234">
    <property type="term" value="P:osmosensory signaling via phosphorelay pathway"/>
    <property type="evidence" value="ECO:0007669"/>
    <property type="project" value="TreeGrafter"/>
</dbReference>
<evidence type="ECO:0000256" key="5">
    <source>
        <dbReference type="ARBA" id="ARBA00023012"/>
    </source>
</evidence>
<gene>
    <name evidence="9" type="ORF">G4Y79_12905</name>
</gene>
<dbReference type="CDD" id="cd00156">
    <property type="entry name" value="REC"/>
    <property type="match status" value="1"/>
</dbReference>
<dbReference type="EC" id="2.7.13.3" evidence="2"/>
<dbReference type="GO" id="GO:0000156">
    <property type="term" value="F:phosphorelay response regulator activity"/>
    <property type="evidence" value="ECO:0007669"/>
    <property type="project" value="TreeGrafter"/>
</dbReference>
<evidence type="ECO:0000256" key="3">
    <source>
        <dbReference type="ARBA" id="ARBA00022679"/>
    </source>
</evidence>
<dbReference type="PROSITE" id="PS50109">
    <property type="entry name" value="HIS_KIN"/>
    <property type="match status" value="1"/>
</dbReference>
<evidence type="ECO:0000259" key="7">
    <source>
        <dbReference type="PROSITE" id="PS50109"/>
    </source>
</evidence>
<dbReference type="GO" id="GO:0000155">
    <property type="term" value="F:phosphorelay sensor kinase activity"/>
    <property type="evidence" value="ECO:0007669"/>
    <property type="project" value="InterPro"/>
</dbReference>
<evidence type="ECO:0000259" key="8">
    <source>
        <dbReference type="PROSITE" id="PS50110"/>
    </source>
</evidence>
<dbReference type="InterPro" id="IPR003594">
    <property type="entry name" value="HATPase_dom"/>
</dbReference>
<dbReference type="PRINTS" id="PR00344">
    <property type="entry name" value="BCTRLSENSOR"/>
</dbReference>
<dbReference type="Proteomes" id="UP000594468">
    <property type="component" value="Chromosome"/>
</dbReference>
<dbReference type="AlphaFoldDB" id="A0A7S8E585"/>
<organism evidence="9 10">
    <name type="scientific">Phototrophicus methaneseepsis</name>
    <dbReference type="NCBI Taxonomy" id="2710758"/>
    <lineage>
        <taxon>Bacteria</taxon>
        <taxon>Bacillati</taxon>
        <taxon>Chloroflexota</taxon>
        <taxon>Candidatus Thermofontia</taxon>
        <taxon>Phototrophicales</taxon>
        <taxon>Phototrophicaceae</taxon>
        <taxon>Phototrophicus</taxon>
    </lineage>
</organism>
<dbReference type="Gene3D" id="1.10.287.130">
    <property type="match status" value="1"/>
</dbReference>
<sequence>MPPIHILYIEDDAGAVELFRNYLKEFDCNLTHVFDGESGLAECYIHTYDVILIDNLLSGMSGIDVIEALHSVMEMPPAIIMVTGTGDEYIAVEAMKAGADDYIVKDSGRKYYDLLMKVINQVLEKRELRRIQRGLLDEQAQLIKELQAFSYAVGHDLKQPLSVLLSSLELAELYTRKDATAKAIGKISQMRDTIVKMNGTLEALILFARVRDAGEVTFQHLNMNQIVEDVKRQLSGMIQQYDATITIQNDLPSALGYPPWVESIWMNYISNAMKYGGTPPHIEIGGTKQSEQKVYYWVKDNGNGLSQDQQERVFIPFSRLRERKVEGHGLGLAIVNLIAKRLGGEATVSSVPTKGSIFGFTLMCEQG</sequence>
<dbReference type="InterPro" id="IPR001789">
    <property type="entry name" value="Sig_transdc_resp-reg_receiver"/>
</dbReference>
<dbReference type="InterPro" id="IPR004358">
    <property type="entry name" value="Sig_transdc_His_kin-like_C"/>
</dbReference>
<dbReference type="Gene3D" id="3.30.565.10">
    <property type="entry name" value="Histidine kinase-like ATPase, C-terminal domain"/>
    <property type="match status" value="1"/>
</dbReference>
<dbReference type="RefSeq" id="WP_195168687.1">
    <property type="nucleotide sequence ID" value="NZ_CP062983.1"/>
</dbReference>
<dbReference type="GO" id="GO:0030295">
    <property type="term" value="F:protein kinase activator activity"/>
    <property type="evidence" value="ECO:0007669"/>
    <property type="project" value="TreeGrafter"/>
</dbReference>
<comment type="catalytic activity">
    <reaction evidence="1">
        <text>ATP + protein L-histidine = ADP + protein N-phospho-L-histidine.</text>
        <dbReference type="EC" id="2.7.13.3"/>
    </reaction>
</comment>
<keyword evidence="3" id="KW-0808">Transferase</keyword>
<dbReference type="Pfam" id="PF00072">
    <property type="entry name" value="Response_reg"/>
    <property type="match status" value="1"/>
</dbReference>
<dbReference type="InterPro" id="IPR011006">
    <property type="entry name" value="CheY-like_superfamily"/>
</dbReference>
<dbReference type="SUPFAM" id="SSF47384">
    <property type="entry name" value="Homodimeric domain of signal transducing histidine kinase"/>
    <property type="match status" value="1"/>
</dbReference>
<keyword evidence="10" id="KW-1185">Reference proteome</keyword>
<dbReference type="InterPro" id="IPR050351">
    <property type="entry name" value="BphY/WalK/GraS-like"/>
</dbReference>
<name>A0A7S8E585_9CHLR</name>
<keyword evidence="5" id="KW-0902">Two-component regulatory system</keyword>
<dbReference type="Pfam" id="PF02518">
    <property type="entry name" value="HATPase_c"/>
    <property type="match status" value="1"/>
</dbReference>
<dbReference type="InterPro" id="IPR036890">
    <property type="entry name" value="HATPase_C_sf"/>
</dbReference>
<dbReference type="SUPFAM" id="SSF52172">
    <property type="entry name" value="CheY-like"/>
    <property type="match status" value="1"/>
</dbReference>
<dbReference type="PROSITE" id="PS50110">
    <property type="entry name" value="RESPONSE_REGULATORY"/>
    <property type="match status" value="1"/>
</dbReference>
<evidence type="ECO:0000256" key="1">
    <source>
        <dbReference type="ARBA" id="ARBA00000085"/>
    </source>
</evidence>
<evidence type="ECO:0000256" key="2">
    <source>
        <dbReference type="ARBA" id="ARBA00012438"/>
    </source>
</evidence>
<dbReference type="InterPro" id="IPR036097">
    <property type="entry name" value="HisK_dim/P_sf"/>
</dbReference>
<feature type="modified residue" description="4-aspartylphosphate" evidence="6">
    <location>
        <position position="54"/>
    </location>
</feature>
<dbReference type="EMBL" id="CP062983">
    <property type="protein sequence ID" value="QPC80612.1"/>
    <property type="molecule type" value="Genomic_DNA"/>
</dbReference>
<accession>A0A7S8E585</accession>
<keyword evidence="6" id="KW-0597">Phosphoprotein</keyword>
<keyword evidence="4" id="KW-0418">Kinase</keyword>
<evidence type="ECO:0000313" key="10">
    <source>
        <dbReference type="Proteomes" id="UP000594468"/>
    </source>
</evidence>
<evidence type="ECO:0000313" key="9">
    <source>
        <dbReference type="EMBL" id="QPC80612.1"/>
    </source>
</evidence>
<dbReference type="SMART" id="SM00448">
    <property type="entry name" value="REC"/>
    <property type="match status" value="1"/>
</dbReference>
<protein>
    <recommendedName>
        <fullName evidence="2">histidine kinase</fullName>
        <ecNumber evidence="2">2.7.13.3</ecNumber>
    </recommendedName>
</protein>
<proteinExistence type="predicted"/>
<dbReference type="PANTHER" id="PTHR42878">
    <property type="entry name" value="TWO-COMPONENT HISTIDINE KINASE"/>
    <property type="match status" value="1"/>
</dbReference>
<dbReference type="Gene3D" id="3.40.50.2300">
    <property type="match status" value="1"/>
</dbReference>
<feature type="domain" description="Response regulatory" evidence="8">
    <location>
        <begin position="5"/>
        <end position="120"/>
    </location>
</feature>
<dbReference type="KEGG" id="pmet:G4Y79_12905"/>
<dbReference type="SUPFAM" id="SSF55874">
    <property type="entry name" value="ATPase domain of HSP90 chaperone/DNA topoisomerase II/histidine kinase"/>
    <property type="match status" value="1"/>
</dbReference>